<evidence type="ECO:0000256" key="1">
    <source>
        <dbReference type="SAM" id="MobiDB-lite"/>
    </source>
</evidence>
<gene>
    <name evidence="2" type="ORF">METZ01_LOCUS389367</name>
</gene>
<name>A0A382UQH1_9ZZZZ</name>
<feature type="region of interest" description="Disordered" evidence="1">
    <location>
        <begin position="14"/>
        <end position="51"/>
    </location>
</feature>
<reference evidence="2" key="1">
    <citation type="submission" date="2018-05" db="EMBL/GenBank/DDBJ databases">
        <authorList>
            <person name="Lanie J.A."/>
            <person name="Ng W.-L."/>
            <person name="Kazmierczak K.M."/>
            <person name="Andrzejewski T.M."/>
            <person name="Davidsen T.M."/>
            <person name="Wayne K.J."/>
            <person name="Tettelin H."/>
            <person name="Glass J.I."/>
            <person name="Rusch D."/>
            <person name="Podicherti R."/>
            <person name="Tsui H.-C.T."/>
            <person name="Winkler M.E."/>
        </authorList>
    </citation>
    <scope>NUCLEOTIDE SEQUENCE</scope>
</reference>
<organism evidence="2">
    <name type="scientific">marine metagenome</name>
    <dbReference type="NCBI Taxonomy" id="408172"/>
    <lineage>
        <taxon>unclassified sequences</taxon>
        <taxon>metagenomes</taxon>
        <taxon>ecological metagenomes</taxon>
    </lineage>
</organism>
<protein>
    <submittedName>
        <fullName evidence="2">Uncharacterized protein</fullName>
    </submittedName>
</protein>
<evidence type="ECO:0000313" key="2">
    <source>
        <dbReference type="EMBL" id="SVD36513.1"/>
    </source>
</evidence>
<feature type="compositionally biased region" description="Basic residues" evidence="1">
    <location>
        <begin position="14"/>
        <end position="37"/>
    </location>
</feature>
<feature type="non-terminal residue" evidence="2">
    <location>
        <position position="1"/>
    </location>
</feature>
<dbReference type="EMBL" id="UINC01146026">
    <property type="protein sequence ID" value="SVD36513.1"/>
    <property type="molecule type" value="Genomic_DNA"/>
</dbReference>
<dbReference type="AlphaFoldDB" id="A0A382UQH1"/>
<feature type="non-terminal residue" evidence="2">
    <location>
        <position position="51"/>
    </location>
</feature>
<accession>A0A382UQH1</accession>
<sequence length="51" mass="5903">LGLRLHHLPLGRSAQHRWKRSRVRGGRRGRQHVRRRALTSEPAEVRACSAL</sequence>
<proteinExistence type="predicted"/>